<keyword evidence="4" id="KW-1185">Reference proteome</keyword>
<gene>
    <name evidence="3" type="ORF">C900_02054</name>
</gene>
<dbReference type="PANTHER" id="PTHR38478:SF1">
    <property type="entry name" value="ZINC DEPENDENT METALLOPROTEASE DOMAIN LIPOPROTEIN"/>
    <property type="match status" value="1"/>
</dbReference>
<dbReference type="AlphaFoldDB" id="L8JXZ7"/>
<accession>L8JXZ7</accession>
<feature type="domain" description="DUF5117" evidence="2">
    <location>
        <begin position="51"/>
        <end position="242"/>
    </location>
</feature>
<sequence length="777" mass="87559">MQKFEGFFEYYYDDKTDKIYLVVDKFDQEFLYVNSLAAGVGSNDIGLDRNQLGNSRVVKFERRGPKILLVEPNYAYRAISDNADEQNAVRDAFAQSVLWGFTLVTEEEGKVLVDASDFFLNDAHDVTGRLKSMSQGNYSLDKSRSAFYLPKTKNFPKNSEVEVTLTFTGTPSGRYIRSVVPTPSNVTVRQHHSFVELPDNNFEPRKYDPRAGYFGISYYDYATPINENIEKRFISKHRLQKKDPNAAVSEAVKPIIYYLDRGTPEPIRSALLDGARWWDQAFEAAGYKDAFQVKLLPEDADPMDVRYNVINWVHRSTRGWSYGSSVTDPRTGEIIKGHVLLGSLRVRQDFLIAEGLLAPYEDGKTVPKEMQEMALARLRQLSAHEVGHTLGLAHSYSSSAEGLASVMDYPHPLAEIKDGKIDLSNAYDDKIGAWDKVSIAYGYQDFPNNVNEEEALDQIIQKSFAAGLTFLSDQDARPRGGAHPYAHLWDNGKNAADELERVLEVRKIAIKNFGEKNIRDHEPYAKLEEVLVPIYFFHRYQTEAAVKLIGGLNYRYALRGDGQLITEMVDPQAQKAGLQALLSTLSAENLALPEKLIAMIPPRPISYDRTREVINIRTGLTFDPLGAAESAANMTLQLLFHPARAQRLVEYHSRNSDQPGLGQVIDQVITSTWKKSHNNGYEGEIERTVDDMVLVNLMGLAVDKDASEQVKAIAYLKIDQLKNWLQSRLNSQQGDAQKAHYTFAIRKIEQFQDDPEKFELVKPLDPPAGSPIGMGCD</sequence>
<dbReference type="STRING" id="1237149.C900_02054"/>
<evidence type="ECO:0000313" key="4">
    <source>
        <dbReference type="Proteomes" id="UP000011135"/>
    </source>
</evidence>
<proteinExistence type="predicted"/>
<dbReference type="Pfam" id="PF17148">
    <property type="entry name" value="DUF5117"/>
    <property type="match status" value="1"/>
</dbReference>
<dbReference type="EMBL" id="AMZN01000003">
    <property type="protein sequence ID" value="ELR73650.1"/>
    <property type="molecule type" value="Genomic_DNA"/>
</dbReference>
<dbReference type="Proteomes" id="UP000011135">
    <property type="component" value="Unassembled WGS sequence"/>
</dbReference>
<evidence type="ECO:0000259" key="2">
    <source>
        <dbReference type="Pfam" id="PF17148"/>
    </source>
</evidence>
<dbReference type="InterPro" id="IPR033413">
    <property type="entry name" value="DUF5117"/>
</dbReference>
<evidence type="ECO:0008006" key="5">
    <source>
        <dbReference type="Google" id="ProtNLM"/>
    </source>
</evidence>
<reference evidence="3 4" key="1">
    <citation type="submission" date="2012-12" db="EMBL/GenBank/DDBJ databases">
        <title>Genome assembly of Fulvivirga imtechensis AK7.</title>
        <authorList>
            <person name="Nupur N."/>
            <person name="Khatri I."/>
            <person name="Kumar R."/>
            <person name="Subramanian S."/>
            <person name="Pinnaka A."/>
        </authorList>
    </citation>
    <scope>NUCLEOTIDE SEQUENCE [LARGE SCALE GENOMIC DNA]</scope>
    <source>
        <strain evidence="3 4">AK7</strain>
    </source>
</reference>
<dbReference type="SUPFAM" id="SSF55486">
    <property type="entry name" value="Metalloproteases ('zincins'), catalytic domain"/>
    <property type="match status" value="1"/>
</dbReference>
<evidence type="ECO:0000259" key="1">
    <source>
        <dbReference type="Pfam" id="PF16313"/>
    </source>
</evidence>
<dbReference type="GO" id="GO:0008237">
    <property type="term" value="F:metallopeptidase activity"/>
    <property type="evidence" value="ECO:0007669"/>
    <property type="project" value="InterPro"/>
</dbReference>
<organism evidence="3 4">
    <name type="scientific">Fulvivirga imtechensis AK7</name>
    <dbReference type="NCBI Taxonomy" id="1237149"/>
    <lineage>
        <taxon>Bacteria</taxon>
        <taxon>Pseudomonadati</taxon>
        <taxon>Bacteroidota</taxon>
        <taxon>Cytophagia</taxon>
        <taxon>Cytophagales</taxon>
        <taxon>Fulvivirgaceae</taxon>
        <taxon>Fulvivirga</taxon>
    </lineage>
</organism>
<dbReference type="CDD" id="cd04276">
    <property type="entry name" value="ZnMc_MMP_like_2"/>
    <property type="match status" value="1"/>
</dbReference>
<dbReference type="eggNOG" id="COG5549">
    <property type="taxonomic scope" value="Bacteria"/>
</dbReference>
<comment type="caution">
    <text evidence="3">The sequence shown here is derived from an EMBL/GenBank/DDBJ whole genome shotgun (WGS) entry which is preliminary data.</text>
</comment>
<dbReference type="PATRIC" id="fig|1237149.3.peg.230"/>
<dbReference type="InterPro" id="IPR034032">
    <property type="entry name" value="Zn_MMP-like_bac"/>
</dbReference>
<dbReference type="PANTHER" id="PTHR38478">
    <property type="entry name" value="PEPTIDASE M1A AND M12B"/>
    <property type="match status" value="1"/>
</dbReference>
<feature type="domain" description="EcxA zinc-binding" evidence="1">
    <location>
        <begin position="368"/>
        <end position="678"/>
    </location>
</feature>
<dbReference type="InterPro" id="IPR024079">
    <property type="entry name" value="MetalloPept_cat_dom_sf"/>
</dbReference>
<dbReference type="InterPro" id="IPR032534">
    <property type="entry name" value="EcxA_zinc-bd"/>
</dbReference>
<evidence type="ECO:0000313" key="3">
    <source>
        <dbReference type="EMBL" id="ELR73650.1"/>
    </source>
</evidence>
<dbReference type="Gene3D" id="3.40.390.10">
    <property type="entry name" value="Collagenase (Catalytic Domain)"/>
    <property type="match status" value="1"/>
</dbReference>
<name>L8JXZ7_9BACT</name>
<dbReference type="Pfam" id="PF16313">
    <property type="entry name" value="DUF4953"/>
    <property type="match status" value="1"/>
</dbReference>
<protein>
    <recommendedName>
        <fullName evidence="5">Peptidase</fullName>
    </recommendedName>
</protein>